<dbReference type="AlphaFoldDB" id="A0A1B8NZL6"/>
<keyword evidence="6" id="KW-0812">Transmembrane</keyword>
<feature type="domain" description="PAS" evidence="10">
    <location>
        <begin position="38"/>
        <end position="89"/>
    </location>
</feature>
<dbReference type="PROSITE" id="PS50112">
    <property type="entry name" value="PAS"/>
    <property type="match status" value="1"/>
</dbReference>
<dbReference type="SMART" id="SM00086">
    <property type="entry name" value="PAC"/>
    <property type="match status" value="1"/>
</dbReference>
<dbReference type="NCBIfam" id="TIGR00229">
    <property type="entry name" value="sensory_box"/>
    <property type="match status" value="1"/>
</dbReference>
<comment type="subcellular location">
    <subcellularLocation>
        <location evidence="1">Cell inner membrane</location>
        <topology evidence="1">Multi-pass membrane protein</topology>
    </subcellularLocation>
</comment>
<evidence type="ECO:0000259" key="10">
    <source>
        <dbReference type="PROSITE" id="PS50112"/>
    </source>
</evidence>
<evidence type="ECO:0000313" key="12">
    <source>
        <dbReference type="Proteomes" id="UP000092504"/>
    </source>
</evidence>
<sequence length="165" mass="18650">MPSVTASRRRGEPYAQQPTVTQREHVLKDDHFLISRTDLKGRITYANPAFVEVSGFDHDELIGAPHNLVRHPDMPPAAFDDLWKTLKAGRHWRGVIKNRCKNGDHYWVNASVSPILEDGKTVGFVSMRTKPSQAEVERAEAVYARMNEGRSSRYALARGQLVRKG</sequence>
<dbReference type="InterPro" id="IPR001610">
    <property type="entry name" value="PAC"/>
</dbReference>
<evidence type="ECO:0000256" key="2">
    <source>
        <dbReference type="ARBA" id="ARBA00022475"/>
    </source>
</evidence>
<keyword evidence="11" id="KW-0675">Receptor</keyword>
<keyword evidence="7" id="KW-1133">Transmembrane helix</keyword>
<evidence type="ECO:0000256" key="7">
    <source>
        <dbReference type="ARBA" id="ARBA00022989"/>
    </source>
</evidence>
<gene>
    <name evidence="11" type="primary">aer</name>
    <name evidence="11" type="ORF">A8U91_04512</name>
</gene>
<organism evidence="11 12">
    <name type="scientific">Halomonas elongata</name>
    <dbReference type="NCBI Taxonomy" id="2746"/>
    <lineage>
        <taxon>Bacteria</taxon>
        <taxon>Pseudomonadati</taxon>
        <taxon>Pseudomonadota</taxon>
        <taxon>Gammaproteobacteria</taxon>
        <taxon>Oceanospirillales</taxon>
        <taxon>Halomonadaceae</taxon>
        <taxon>Halomonas</taxon>
    </lineage>
</organism>
<dbReference type="SUPFAM" id="SSF55785">
    <property type="entry name" value="PYP-like sensor domain (PAS domain)"/>
    <property type="match status" value="1"/>
</dbReference>
<evidence type="ECO:0000256" key="5">
    <source>
        <dbReference type="ARBA" id="ARBA00022519"/>
    </source>
</evidence>
<comment type="caution">
    <text evidence="11">The sequence shown here is derived from an EMBL/GenBank/DDBJ whole genome shotgun (WGS) entry which is preliminary data.</text>
</comment>
<dbReference type="InterPro" id="IPR035965">
    <property type="entry name" value="PAS-like_dom_sf"/>
</dbReference>
<name>A0A1B8NZL6_HALEL</name>
<dbReference type="Proteomes" id="UP000092504">
    <property type="component" value="Unassembled WGS sequence"/>
</dbReference>
<dbReference type="PATRIC" id="fig|2746.7.peg.4649"/>
<keyword evidence="3" id="KW-0488">Methylation</keyword>
<evidence type="ECO:0000256" key="9">
    <source>
        <dbReference type="SAM" id="MobiDB-lite"/>
    </source>
</evidence>
<evidence type="ECO:0000313" key="11">
    <source>
        <dbReference type="EMBL" id="OBX35439.1"/>
    </source>
</evidence>
<evidence type="ECO:0000256" key="3">
    <source>
        <dbReference type="ARBA" id="ARBA00022481"/>
    </source>
</evidence>
<evidence type="ECO:0000256" key="4">
    <source>
        <dbReference type="ARBA" id="ARBA00022500"/>
    </source>
</evidence>
<protein>
    <submittedName>
        <fullName evidence="11">Aerotaxis receptor</fullName>
    </submittedName>
</protein>
<dbReference type="InterPro" id="IPR013655">
    <property type="entry name" value="PAS_fold_3"/>
</dbReference>
<dbReference type="GO" id="GO:0005886">
    <property type="term" value="C:plasma membrane"/>
    <property type="evidence" value="ECO:0007669"/>
    <property type="project" value="UniProtKB-SubCell"/>
</dbReference>
<reference evidence="11 12" key="1">
    <citation type="submission" date="2016-06" db="EMBL/GenBank/DDBJ databases">
        <title>Genome sequence of halotolerant plant growth promoting strain of Halomonas elongata HEK1 isolated from salterns of Rann of Kutch, Gujarat, India.</title>
        <authorList>
            <person name="Gaba S."/>
            <person name="Singh R.N."/>
            <person name="Abrol S."/>
            <person name="Kaushik R."/>
            <person name="Saxena A.K."/>
        </authorList>
    </citation>
    <scope>NUCLEOTIDE SEQUENCE [LARGE SCALE GENOMIC DNA]</scope>
    <source>
        <strain evidence="11 12">HEK1</strain>
    </source>
</reference>
<dbReference type="InterPro" id="IPR000014">
    <property type="entry name" value="PAS"/>
</dbReference>
<keyword evidence="5" id="KW-0997">Cell inner membrane</keyword>
<evidence type="ECO:0000256" key="8">
    <source>
        <dbReference type="ARBA" id="ARBA00023136"/>
    </source>
</evidence>
<keyword evidence="2" id="KW-1003">Cell membrane</keyword>
<dbReference type="FunFam" id="3.30.450.20:FF:000046">
    <property type="entry name" value="Aerotaxis sensor receptor"/>
    <property type="match status" value="1"/>
</dbReference>
<proteinExistence type="predicted"/>
<dbReference type="Gene3D" id="3.30.450.20">
    <property type="entry name" value="PAS domain"/>
    <property type="match status" value="1"/>
</dbReference>
<feature type="region of interest" description="Disordered" evidence="9">
    <location>
        <begin position="1"/>
        <end position="21"/>
    </location>
</feature>
<dbReference type="GO" id="GO:0006935">
    <property type="term" value="P:chemotaxis"/>
    <property type="evidence" value="ECO:0007669"/>
    <property type="project" value="UniProtKB-KW"/>
</dbReference>
<dbReference type="CDD" id="cd00130">
    <property type="entry name" value="PAS"/>
    <property type="match status" value="1"/>
</dbReference>
<dbReference type="SMART" id="SM00091">
    <property type="entry name" value="PAS"/>
    <property type="match status" value="1"/>
</dbReference>
<evidence type="ECO:0000256" key="1">
    <source>
        <dbReference type="ARBA" id="ARBA00004429"/>
    </source>
</evidence>
<keyword evidence="8" id="KW-0472">Membrane</keyword>
<dbReference type="Pfam" id="PF08447">
    <property type="entry name" value="PAS_3"/>
    <property type="match status" value="1"/>
</dbReference>
<keyword evidence="4" id="KW-0145">Chemotaxis</keyword>
<accession>A0A1B8NZL6</accession>
<evidence type="ECO:0000256" key="6">
    <source>
        <dbReference type="ARBA" id="ARBA00022692"/>
    </source>
</evidence>
<dbReference type="EMBL" id="MAJD01000002">
    <property type="protein sequence ID" value="OBX35439.1"/>
    <property type="molecule type" value="Genomic_DNA"/>
</dbReference>